<dbReference type="Gene3D" id="2.170.150.80">
    <property type="entry name" value="NAC domain"/>
    <property type="match status" value="1"/>
</dbReference>
<keyword evidence="1" id="KW-0805">Transcription regulation</keyword>
<evidence type="ECO:0000256" key="2">
    <source>
        <dbReference type="ARBA" id="ARBA00023125"/>
    </source>
</evidence>
<dbReference type="SUPFAM" id="SSF101941">
    <property type="entry name" value="NAC domain"/>
    <property type="match status" value="1"/>
</dbReference>
<organism evidence="7">
    <name type="scientific">Haloxylon ammodendron</name>
    <dbReference type="NCBI Taxonomy" id="151230"/>
    <lineage>
        <taxon>Eukaryota</taxon>
        <taxon>Viridiplantae</taxon>
        <taxon>Streptophyta</taxon>
        <taxon>Embryophyta</taxon>
        <taxon>Tracheophyta</taxon>
        <taxon>Spermatophyta</taxon>
        <taxon>Magnoliopsida</taxon>
        <taxon>eudicotyledons</taxon>
        <taxon>Gunneridae</taxon>
        <taxon>Pentapetalae</taxon>
        <taxon>Caryophyllales</taxon>
        <taxon>Chenopodiaceae</taxon>
        <taxon>Salsoloideae</taxon>
        <taxon>Salsoleae</taxon>
        <taxon>Haloxylon</taxon>
    </lineage>
</organism>
<evidence type="ECO:0000256" key="4">
    <source>
        <dbReference type="ARBA" id="ARBA00023242"/>
    </source>
</evidence>
<keyword evidence="4" id="KW-0539">Nucleus</keyword>
<reference evidence="7" key="1">
    <citation type="submission" date="2016-01" db="EMBL/GenBank/DDBJ databases">
        <authorList>
            <person name="Oliw E.H."/>
        </authorList>
    </citation>
    <scope>NUCLEOTIDE SEQUENCE</scope>
</reference>
<keyword evidence="3" id="KW-0804">Transcription</keyword>
<evidence type="ECO:0000313" key="7">
    <source>
        <dbReference type="EMBL" id="ANV19798.1"/>
    </source>
</evidence>
<sequence>MKKTSFEGVSRLPPGFRFEPTDEELLFQYLRCKIFSLPLPASVIPEVHYSKLDPWELPGDSMEEKYVFTQKVEKHRRRNQYNKATHSGYWKVITSSEEHIFPPSNLNLLGVYGLKRTLVYHFLNNGPTDWIMHEYSLAYMNSNVTSKKEDWIICHVFLNKRTMEEHDDDAIMLDYKFSSNNTSCLSSSSSSSSSSVAEISSNHESQSDEESSYFL</sequence>
<proteinExistence type="evidence at transcript level"/>
<evidence type="ECO:0000256" key="5">
    <source>
        <dbReference type="SAM" id="MobiDB-lite"/>
    </source>
</evidence>
<dbReference type="PANTHER" id="PTHR31719">
    <property type="entry name" value="NAC TRANSCRIPTION FACTOR 56"/>
    <property type="match status" value="1"/>
</dbReference>
<dbReference type="InterPro" id="IPR003441">
    <property type="entry name" value="NAC-dom"/>
</dbReference>
<accession>A0A1B1SHT6</accession>
<feature type="compositionally biased region" description="Low complexity" evidence="5">
    <location>
        <begin position="183"/>
        <end position="204"/>
    </location>
</feature>
<feature type="region of interest" description="Disordered" evidence="5">
    <location>
        <begin position="183"/>
        <end position="215"/>
    </location>
</feature>
<dbReference type="GO" id="GO:0003677">
    <property type="term" value="F:DNA binding"/>
    <property type="evidence" value="ECO:0007669"/>
    <property type="project" value="UniProtKB-KW"/>
</dbReference>
<name>A0A1B1SHT6_9CARY</name>
<feature type="domain" description="NAC" evidence="6">
    <location>
        <begin position="12"/>
        <end position="159"/>
    </location>
</feature>
<dbReference type="GO" id="GO:0006355">
    <property type="term" value="P:regulation of DNA-templated transcription"/>
    <property type="evidence" value="ECO:0007669"/>
    <property type="project" value="InterPro"/>
</dbReference>
<dbReference type="Pfam" id="PF02365">
    <property type="entry name" value="NAM"/>
    <property type="match status" value="1"/>
</dbReference>
<dbReference type="InterPro" id="IPR036093">
    <property type="entry name" value="NAC_dom_sf"/>
</dbReference>
<dbReference type="PANTHER" id="PTHR31719:SF130">
    <property type="entry name" value="NAC DOMAIN-CONTAINING PROTEIN 18"/>
    <property type="match status" value="1"/>
</dbReference>
<dbReference type="PROSITE" id="PS51005">
    <property type="entry name" value="NAC"/>
    <property type="match status" value="1"/>
</dbReference>
<evidence type="ECO:0000256" key="1">
    <source>
        <dbReference type="ARBA" id="ARBA00023015"/>
    </source>
</evidence>
<protein>
    <submittedName>
        <fullName evidence="7">NAC6</fullName>
    </submittedName>
</protein>
<evidence type="ECO:0000256" key="3">
    <source>
        <dbReference type="ARBA" id="ARBA00023163"/>
    </source>
</evidence>
<dbReference type="EMBL" id="KU534098">
    <property type="protein sequence ID" value="ANV19798.1"/>
    <property type="molecule type" value="mRNA"/>
</dbReference>
<dbReference type="AlphaFoldDB" id="A0A1B1SHT6"/>
<keyword evidence="2" id="KW-0238">DNA-binding</keyword>
<evidence type="ECO:0000259" key="6">
    <source>
        <dbReference type="PROSITE" id="PS51005"/>
    </source>
</evidence>